<accession>T0ZUZ1</accession>
<evidence type="ECO:0000313" key="1">
    <source>
        <dbReference type="EMBL" id="EQD33730.1"/>
    </source>
</evidence>
<reference evidence="1" key="1">
    <citation type="submission" date="2013-08" db="EMBL/GenBank/DDBJ databases">
        <authorList>
            <person name="Mendez C."/>
            <person name="Richter M."/>
            <person name="Ferrer M."/>
            <person name="Sanchez J."/>
        </authorList>
    </citation>
    <scope>NUCLEOTIDE SEQUENCE</scope>
</reference>
<feature type="non-terminal residue" evidence="1">
    <location>
        <position position="1"/>
    </location>
</feature>
<name>T0ZUZ1_9ZZZZ</name>
<gene>
    <name evidence="1" type="ORF">B2A_13005</name>
</gene>
<dbReference type="AlphaFoldDB" id="T0ZUZ1"/>
<organism evidence="1">
    <name type="scientific">mine drainage metagenome</name>
    <dbReference type="NCBI Taxonomy" id="410659"/>
    <lineage>
        <taxon>unclassified sequences</taxon>
        <taxon>metagenomes</taxon>
        <taxon>ecological metagenomes</taxon>
    </lineage>
</organism>
<reference evidence="1" key="2">
    <citation type="journal article" date="2014" name="ISME J.">
        <title>Microbial stratification in low pH oxic and suboxic macroscopic growths along an acid mine drainage.</title>
        <authorList>
            <person name="Mendez-Garcia C."/>
            <person name="Mesa V."/>
            <person name="Sprenger R.R."/>
            <person name="Richter M."/>
            <person name="Diez M.S."/>
            <person name="Solano J."/>
            <person name="Bargiela R."/>
            <person name="Golyshina O.V."/>
            <person name="Manteca A."/>
            <person name="Ramos J.L."/>
            <person name="Gallego J.R."/>
            <person name="Llorente I."/>
            <person name="Martins Dos Santos V.A."/>
            <person name="Jensen O.N."/>
            <person name="Pelaez A.I."/>
            <person name="Sanchez J."/>
            <person name="Ferrer M."/>
        </authorList>
    </citation>
    <scope>NUCLEOTIDE SEQUENCE</scope>
</reference>
<sequence>TWHLREAWAPLCFSDEEIPKRNDPVSKALRSDKAHIKDLTKTTGDGQQLHNFATLLNHLSTLTRNSVVFAKGVTIEKLSIPTPTQIRAFELIGAPIPTTIRTK</sequence>
<proteinExistence type="predicted"/>
<comment type="caution">
    <text evidence="1">The sequence shown here is derived from an EMBL/GenBank/DDBJ whole genome shotgun (WGS) entry which is preliminary data.</text>
</comment>
<dbReference type="EMBL" id="AUZZ01009395">
    <property type="protein sequence ID" value="EQD33730.1"/>
    <property type="molecule type" value="Genomic_DNA"/>
</dbReference>
<protein>
    <submittedName>
        <fullName evidence="1">Uncharacterized protein</fullName>
    </submittedName>
</protein>